<dbReference type="PANTHER" id="PTHR30092">
    <property type="entry name" value="INNER MEMBRANE PROTEIN CRED"/>
    <property type="match status" value="1"/>
</dbReference>
<organism evidence="2 3">
    <name type="scientific">Methylogaea oryzae</name>
    <dbReference type="NCBI Taxonomy" id="1295382"/>
    <lineage>
        <taxon>Bacteria</taxon>
        <taxon>Pseudomonadati</taxon>
        <taxon>Pseudomonadota</taxon>
        <taxon>Gammaproteobacteria</taxon>
        <taxon>Methylococcales</taxon>
        <taxon>Methylococcaceae</taxon>
        <taxon>Methylogaea</taxon>
    </lineage>
</organism>
<dbReference type="Proteomes" id="UP000824988">
    <property type="component" value="Chromosome"/>
</dbReference>
<feature type="transmembrane region" description="Helical" evidence="1">
    <location>
        <begin position="356"/>
        <end position="376"/>
    </location>
</feature>
<dbReference type="AlphaFoldDB" id="A0A8D4VLV7"/>
<reference evidence="2" key="1">
    <citation type="submission" date="2019-06" db="EMBL/GenBank/DDBJ databases">
        <title>Complete genome sequence of Methylogaea oryzae strain JCM16910.</title>
        <authorList>
            <person name="Asakawa S."/>
        </authorList>
    </citation>
    <scope>NUCLEOTIDE SEQUENCE</scope>
    <source>
        <strain evidence="2">E10</strain>
    </source>
</reference>
<keyword evidence="1" id="KW-0812">Transmembrane</keyword>
<feature type="transmembrane region" description="Helical" evidence="1">
    <location>
        <begin position="330"/>
        <end position="350"/>
    </location>
</feature>
<dbReference type="GO" id="GO:0005886">
    <property type="term" value="C:plasma membrane"/>
    <property type="evidence" value="ECO:0007669"/>
    <property type="project" value="TreeGrafter"/>
</dbReference>
<dbReference type="RefSeq" id="WP_221048480.1">
    <property type="nucleotide sequence ID" value="NZ_AP019782.1"/>
</dbReference>
<dbReference type="EMBL" id="AP019782">
    <property type="protein sequence ID" value="BBL70523.1"/>
    <property type="molecule type" value="Genomic_DNA"/>
</dbReference>
<dbReference type="InterPro" id="IPR010364">
    <property type="entry name" value="Uncharacterised_IM_CreD"/>
</dbReference>
<proteinExistence type="predicted"/>
<feature type="transmembrane region" description="Helical" evidence="1">
    <location>
        <begin position="407"/>
        <end position="426"/>
    </location>
</feature>
<keyword evidence="1" id="KW-1133">Transmembrane helix</keyword>
<feature type="transmembrane region" description="Helical" evidence="1">
    <location>
        <begin position="383"/>
        <end position="401"/>
    </location>
</feature>
<accession>A0A8D4VLV7</accession>
<gene>
    <name evidence="2" type="primary">creD</name>
    <name evidence="2" type="ORF">MoryE10_11290</name>
</gene>
<dbReference type="NCBIfam" id="NF008712">
    <property type="entry name" value="PRK11715.1-1"/>
    <property type="match status" value="1"/>
</dbReference>
<name>A0A8D4VLV7_9GAMM</name>
<feature type="transmembrane region" description="Helical" evidence="1">
    <location>
        <begin position="301"/>
        <end position="318"/>
    </location>
</feature>
<protein>
    <submittedName>
        <fullName evidence="2">Cell envelope integrity protein CreD</fullName>
    </submittedName>
</protein>
<dbReference type="KEGG" id="moz:MoryE10_11290"/>
<evidence type="ECO:0000313" key="3">
    <source>
        <dbReference type="Proteomes" id="UP000824988"/>
    </source>
</evidence>
<keyword evidence="3" id="KW-1185">Reference proteome</keyword>
<dbReference type="PANTHER" id="PTHR30092:SF0">
    <property type="entry name" value="INNER MEMBRANE PROTEIN CRED"/>
    <property type="match status" value="1"/>
</dbReference>
<evidence type="ECO:0000256" key="1">
    <source>
        <dbReference type="SAM" id="Phobius"/>
    </source>
</evidence>
<dbReference type="Pfam" id="PF06123">
    <property type="entry name" value="CreD"/>
    <property type="match status" value="1"/>
</dbReference>
<evidence type="ECO:0000313" key="2">
    <source>
        <dbReference type="EMBL" id="BBL70523.1"/>
    </source>
</evidence>
<sequence>MSSLTAKLLTIGCISLLLLAPLSAIRGLNGERQAYRAQALNDIAAGTAAAQQIVGPVLVLPCTKRPLPAAEGGAAPQTAADAGKSCTRYILPETLEVESELAHEARSRGIYRATLFTARITAKGRFQLEPAEASGPGYQTEWGRPYLALGVKDPRGIVGLPRLTWDGDNTAFEADTRLPAIGAGLHAKLDDVGGGSHAFAVEITVKSLEGIGFVPVGKATTVAMHSSWPHPSFSGRYSPEKREVGAEGFSAWLSTSYFASNIQQAFERCAANPAAAQEILANSLAVSLIDPVNVYLQTERAMKYGFLFVLITFAYLLCTEAVSGKAMHPVQYGLIGMALAMFFLLLLSLAEHLGFFNAYLLASAACLGQVCFYVAGLLQNRRLSAGFAAVLASLYGVLYVLLSSEDYSLLLGSSFLFVLLSLVMAVTRRVDWYRLKPSAKPTAT</sequence>
<dbReference type="PIRSF" id="PIRSF004548">
    <property type="entry name" value="CreD"/>
    <property type="match status" value="1"/>
</dbReference>
<keyword evidence="1" id="KW-0472">Membrane</keyword>